<organism evidence="1 2">
    <name type="scientific">Malassezia psittaci</name>
    <dbReference type="NCBI Taxonomy" id="1821823"/>
    <lineage>
        <taxon>Eukaryota</taxon>
        <taxon>Fungi</taxon>
        <taxon>Dikarya</taxon>
        <taxon>Basidiomycota</taxon>
        <taxon>Ustilaginomycotina</taxon>
        <taxon>Malasseziomycetes</taxon>
        <taxon>Malasseziales</taxon>
        <taxon>Malasseziaceae</taxon>
        <taxon>Malassezia</taxon>
    </lineage>
</organism>
<proteinExistence type="predicted"/>
<dbReference type="AlphaFoldDB" id="A0AAF0JDH0"/>
<keyword evidence="2" id="KW-1185">Reference proteome</keyword>
<dbReference type="Proteomes" id="UP001214628">
    <property type="component" value="Chromosome 1"/>
</dbReference>
<protein>
    <submittedName>
        <fullName evidence="1">Uncharacterized protein</fullName>
    </submittedName>
</protein>
<accession>A0AAF0JDH0</accession>
<dbReference type="EMBL" id="CP118375">
    <property type="protein sequence ID" value="WFD42389.1"/>
    <property type="molecule type" value="Genomic_DNA"/>
</dbReference>
<sequence length="609" mass="67847">MLGRSLGWQEAVRVARLIHTNAVIIGRDGVRKSYAMRSAAASGSNMQLDPRGVDYGLFEAPTAEYRLPDTASINPNQTHTNSEVPPAIALLKRLVQQGSFVDALHALDQLKSLNTPLDVPLVDYITAARHFAAQGNADEALRWLELAPAFSELPSPADAKHASWQFNQTMHWLTSLDSCYLRRACTLAASKHYFSALTTGVTHLFRTGSWLSEGALQTYTILVTEPLKQTNLPKGADRVEKQLYNRAIRAMIHGGYIEEANALVNSESVQPIGLPLALDSRTEALLHGARPNDNDVSVKPKNADHLPEREILNDSLRKALHASDLDSARGLLLKTRVAPSTRVLSQFLAQAGEQSVIGVRDFTSDGSSKMVATGRFLRPVRKAMERLHRSLYDTALLYAREREKDWHGVLRVYQRRFQPVQALDANLLIAAEQIPLSLAQTNSHATRSHQNSVARPRESLRRRIRHLTTPSVAASVVRAIVALCANDQAMYQRLYTHCVTRFPHKYLSVRLFEVMIPGWSACSPHTFVQHDSGPMWCMLRDMQKNNISARAKTWTLMLQALIRDGSHKNWELAVALLRRMSCIPGQLPDTIDDLLDCNSLPEATPEIAV</sequence>
<gene>
    <name evidence="1" type="ORF">MPSI1_001032</name>
</gene>
<evidence type="ECO:0000313" key="1">
    <source>
        <dbReference type="EMBL" id="WFD42389.1"/>
    </source>
</evidence>
<name>A0AAF0JDH0_9BASI</name>
<evidence type="ECO:0000313" key="2">
    <source>
        <dbReference type="Proteomes" id="UP001214628"/>
    </source>
</evidence>
<reference evidence="1" key="1">
    <citation type="submission" date="2023-02" db="EMBL/GenBank/DDBJ databases">
        <title>Mating type loci evolution in Malassezia.</title>
        <authorList>
            <person name="Coelho M.A."/>
        </authorList>
    </citation>
    <scope>NUCLEOTIDE SEQUENCE</scope>
    <source>
        <strain evidence="1">CBS 14136</strain>
    </source>
</reference>